<evidence type="ECO:0000256" key="1">
    <source>
        <dbReference type="ARBA" id="ARBA00022801"/>
    </source>
</evidence>
<evidence type="ECO:0000313" key="4">
    <source>
        <dbReference type="EMBL" id="MBR7828302.1"/>
    </source>
</evidence>
<dbReference type="InterPro" id="IPR029058">
    <property type="entry name" value="AB_hydrolase_fold"/>
</dbReference>
<evidence type="ECO:0000259" key="3">
    <source>
        <dbReference type="Pfam" id="PF07859"/>
    </source>
</evidence>
<dbReference type="AlphaFoldDB" id="A0A941EBN0"/>
<evidence type="ECO:0000313" key="5">
    <source>
        <dbReference type="Proteomes" id="UP000676325"/>
    </source>
</evidence>
<keyword evidence="1 4" id="KW-0378">Hydrolase</keyword>
<dbReference type="GO" id="GO:0016787">
    <property type="term" value="F:hydrolase activity"/>
    <property type="evidence" value="ECO:0007669"/>
    <property type="project" value="UniProtKB-KW"/>
</dbReference>
<dbReference type="Proteomes" id="UP000676325">
    <property type="component" value="Unassembled WGS sequence"/>
</dbReference>
<evidence type="ECO:0000256" key="2">
    <source>
        <dbReference type="SAM" id="MobiDB-lite"/>
    </source>
</evidence>
<name>A0A941EBN0_9ACTN</name>
<dbReference type="InterPro" id="IPR050300">
    <property type="entry name" value="GDXG_lipolytic_enzyme"/>
</dbReference>
<dbReference type="PANTHER" id="PTHR48081:SF8">
    <property type="entry name" value="ALPHA_BETA HYDROLASE FOLD-3 DOMAIN-CONTAINING PROTEIN-RELATED"/>
    <property type="match status" value="1"/>
</dbReference>
<feature type="region of interest" description="Disordered" evidence="2">
    <location>
        <begin position="58"/>
        <end position="80"/>
    </location>
</feature>
<feature type="compositionally biased region" description="Basic and acidic residues" evidence="2">
    <location>
        <begin position="71"/>
        <end position="80"/>
    </location>
</feature>
<proteinExistence type="predicted"/>
<reference evidence="4" key="1">
    <citation type="submission" date="2021-04" db="EMBL/GenBank/DDBJ databases">
        <title>Genome based classification of Actinospica acidithermotolerans sp. nov., an actinobacterium isolated from an Indonesian hot spring.</title>
        <authorList>
            <person name="Kusuma A.B."/>
            <person name="Putra K.E."/>
            <person name="Nafisah S."/>
            <person name="Loh J."/>
            <person name="Nouioui I."/>
            <person name="Goodfellow M."/>
        </authorList>
    </citation>
    <scope>NUCLEOTIDE SEQUENCE</scope>
    <source>
        <strain evidence="4">MGRD01-02</strain>
    </source>
</reference>
<organism evidence="4 5">
    <name type="scientific">Actinospica acidithermotolerans</name>
    <dbReference type="NCBI Taxonomy" id="2828514"/>
    <lineage>
        <taxon>Bacteria</taxon>
        <taxon>Bacillati</taxon>
        <taxon>Actinomycetota</taxon>
        <taxon>Actinomycetes</taxon>
        <taxon>Catenulisporales</taxon>
        <taxon>Actinospicaceae</taxon>
        <taxon>Actinospica</taxon>
    </lineage>
</organism>
<dbReference type="EMBL" id="JAGSOH010000053">
    <property type="protein sequence ID" value="MBR7828302.1"/>
    <property type="molecule type" value="Genomic_DNA"/>
</dbReference>
<dbReference type="RefSeq" id="WP_212519440.1">
    <property type="nucleotide sequence ID" value="NZ_JAGSOH010000053.1"/>
</dbReference>
<feature type="domain" description="Alpha/beta hydrolase fold-3" evidence="3">
    <location>
        <begin position="100"/>
        <end position="304"/>
    </location>
</feature>
<accession>A0A941EBN0</accession>
<dbReference type="SUPFAM" id="SSF53474">
    <property type="entry name" value="alpha/beta-Hydrolases"/>
    <property type="match status" value="1"/>
</dbReference>
<gene>
    <name evidence="4" type="ORF">KDK95_18455</name>
</gene>
<comment type="caution">
    <text evidence="4">The sequence shown here is derived from an EMBL/GenBank/DDBJ whole genome shotgun (WGS) entry which is preliminary data.</text>
</comment>
<dbReference type="Pfam" id="PF07859">
    <property type="entry name" value="Abhydrolase_3"/>
    <property type="match status" value="1"/>
</dbReference>
<keyword evidence="5" id="KW-1185">Reference proteome</keyword>
<dbReference type="Gene3D" id="3.40.50.1820">
    <property type="entry name" value="alpha/beta hydrolase"/>
    <property type="match status" value="1"/>
</dbReference>
<dbReference type="PANTHER" id="PTHR48081">
    <property type="entry name" value="AB HYDROLASE SUPERFAMILY PROTEIN C4A8.06C"/>
    <property type="match status" value="1"/>
</dbReference>
<sequence>MSASGPTPTTPTTRPAPQRADYLALLLAALPADVRQRLEEIGEVTIDETNLAAMRGRTLRSSGTPTGTVEHLNRHAPGDPDVAVRLHRERGTTLPRPCLISIHGGGYVIGSHLGEDGRFDRWCTTLACVGISVGYRLAPETPYPGPLEDCYTALRWAHRNAPELGIDPTRIGVIGGSAGGGLAAGLTLLARDRGEIPISFQVLNYPMLDDRLPAESSRAGAPLWGPATNQYGWHSYLGPYRSAPDVPGYAVPARARDLTGLPPAFVSVGNLDGLLDEDLEYARRLIAAGVPTDLHVFADGPHAFDSMLPEAAITARARRTLEDWLQARMHPRPHSHDSE</sequence>
<protein>
    <submittedName>
        <fullName evidence="4">Alpha/beta hydrolase</fullName>
    </submittedName>
</protein>
<dbReference type="InterPro" id="IPR013094">
    <property type="entry name" value="AB_hydrolase_3"/>
</dbReference>